<organism evidence="1 2">
    <name type="scientific">Neoroseomonas lacus</name>
    <dbReference type="NCBI Taxonomy" id="287609"/>
    <lineage>
        <taxon>Bacteria</taxon>
        <taxon>Pseudomonadati</taxon>
        <taxon>Pseudomonadota</taxon>
        <taxon>Alphaproteobacteria</taxon>
        <taxon>Acetobacterales</taxon>
        <taxon>Acetobacteraceae</taxon>
        <taxon>Neoroseomonas</taxon>
    </lineage>
</organism>
<dbReference type="InterPro" id="IPR039498">
    <property type="entry name" value="NTP_transf_5"/>
</dbReference>
<sequence length="402" mass="43776">MPQLRPEPPSLESAVVFATARRELGEADRAVLLSASARGVDWTAVVRGALAHGTGTLLCHHLLTLPSDKLPAAMHAAAEAVVAGRRAANAAVVEQLFGLLDALETAGIEAVPFKGPALAAEAFGDIALREFRDLDLLIDEAAIDAAMTVLRHLGYRSQAEGLSPQQMAAYYRYNGQDILFRDGSLPVEPHWAFAPSTFSVHFRAADVMRRAQPAPLAGRMLRLPTPEDAVIIAAVHGAKERWHRLLWVADMAGLIQRHPAIDWDVALRRATSAGVRRMMLLGLALADDLLGAPLPDELRRVVAADTGVTALRSELRMAVQGAAAPSHSIFRLSRFGWRVRERWADRLRYVVATTTTARLHHYRMFELAGPLAVAYPGVKLAHDYVAAPLWSALKALGLVRRE</sequence>
<comment type="caution">
    <text evidence="1">The sequence shown here is derived from an EMBL/GenBank/DDBJ whole genome shotgun (WGS) entry which is preliminary data.</text>
</comment>
<gene>
    <name evidence="1" type="ORF">GCM10011320_08060</name>
</gene>
<evidence type="ECO:0000313" key="1">
    <source>
        <dbReference type="EMBL" id="GGJ03444.1"/>
    </source>
</evidence>
<dbReference type="Pfam" id="PF14907">
    <property type="entry name" value="NTP_transf_5"/>
    <property type="match status" value="1"/>
</dbReference>
<evidence type="ECO:0000313" key="2">
    <source>
        <dbReference type="Proteomes" id="UP000661507"/>
    </source>
</evidence>
<dbReference type="EMBL" id="BMKW01000002">
    <property type="protein sequence ID" value="GGJ03444.1"/>
    <property type="molecule type" value="Genomic_DNA"/>
</dbReference>
<proteinExistence type="predicted"/>
<accession>A0A917K845</accession>
<dbReference type="RefSeq" id="WP_188965650.1">
    <property type="nucleotide sequence ID" value="NZ_BMKW01000002.1"/>
</dbReference>
<keyword evidence="2" id="KW-1185">Reference proteome</keyword>
<dbReference type="Proteomes" id="UP000661507">
    <property type="component" value="Unassembled WGS sequence"/>
</dbReference>
<reference evidence="1" key="1">
    <citation type="journal article" date="2014" name="Int. J. Syst. Evol. Microbiol.">
        <title>Complete genome sequence of Corynebacterium casei LMG S-19264T (=DSM 44701T), isolated from a smear-ripened cheese.</title>
        <authorList>
            <consortium name="US DOE Joint Genome Institute (JGI-PGF)"/>
            <person name="Walter F."/>
            <person name="Albersmeier A."/>
            <person name="Kalinowski J."/>
            <person name="Ruckert C."/>
        </authorList>
    </citation>
    <scope>NUCLEOTIDE SEQUENCE</scope>
    <source>
        <strain evidence="1">CGMCC 1.3617</strain>
    </source>
</reference>
<reference evidence="1" key="2">
    <citation type="submission" date="2020-09" db="EMBL/GenBank/DDBJ databases">
        <authorList>
            <person name="Sun Q."/>
            <person name="Zhou Y."/>
        </authorList>
    </citation>
    <scope>NUCLEOTIDE SEQUENCE</scope>
    <source>
        <strain evidence="1">CGMCC 1.3617</strain>
    </source>
</reference>
<evidence type="ECO:0008006" key="3">
    <source>
        <dbReference type="Google" id="ProtNLM"/>
    </source>
</evidence>
<name>A0A917K845_9PROT</name>
<dbReference type="AlphaFoldDB" id="A0A917K845"/>
<protein>
    <recommendedName>
        <fullName evidence="3">Nucleotidyltransferase family protein</fullName>
    </recommendedName>
</protein>